<gene>
    <name evidence="1" type="ORF">FUG_LOCUS392116</name>
</gene>
<organism evidence="1">
    <name type="scientific">Gibberella zeae</name>
    <name type="common">Wheat head blight fungus</name>
    <name type="synonym">Fusarium graminearum</name>
    <dbReference type="NCBI Taxonomy" id="5518"/>
    <lineage>
        <taxon>Eukaryota</taxon>
        <taxon>Fungi</taxon>
        <taxon>Dikarya</taxon>
        <taxon>Ascomycota</taxon>
        <taxon>Pezizomycotina</taxon>
        <taxon>Sordariomycetes</taxon>
        <taxon>Hypocreomycetidae</taxon>
        <taxon>Hypocreales</taxon>
        <taxon>Nectriaceae</taxon>
        <taxon>Fusarium</taxon>
    </lineage>
</organism>
<dbReference type="EMBL" id="CAAKMV010000143">
    <property type="protein sequence ID" value="VIO60322.1"/>
    <property type="molecule type" value="Genomic_DNA"/>
</dbReference>
<proteinExistence type="predicted"/>
<protein>
    <submittedName>
        <fullName evidence="1">Uncharacterized protein</fullName>
    </submittedName>
</protein>
<dbReference type="AlphaFoldDB" id="A0A4E9EAQ6"/>
<evidence type="ECO:0000313" key="1">
    <source>
        <dbReference type="EMBL" id="VIO60322.1"/>
    </source>
</evidence>
<name>A0A4E9EAQ6_GIBZA</name>
<reference evidence="1" key="1">
    <citation type="submission" date="2019-04" db="EMBL/GenBank/DDBJ databases">
        <authorList>
            <person name="Melise S."/>
            <person name="Noan J."/>
            <person name="Okalmin O."/>
        </authorList>
    </citation>
    <scope>NUCLEOTIDE SEQUENCE</scope>
    <source>
        <strain evidence="1">FN9</strain>
    </source>
</reference>
<sequence>MVLPSVSCLAVSPVAVQVVLPCECSEPKKIALLIAASMINDFMIDDLRRTQEVWVLEILDKGETNDDG</sequence>
<accession>A0A4E9EAQ6</accession>